<dbReference type="Proteomes" id="UP000068447">
    <property type="component" value="Chromosome"/>
</dbReference>
<dbReference type="EMBL" id="CP013650">
    <property type="protein sequence ID" value="ALS99319.1"/>
    <property type="molecule type" value="Genomic_DNA"/>
</dbReference>
<organism evidence="8 9">
    <name type="scientific">Lacimicrobium alkaliphilum</name>
    <dbReference type="NCBI Taxonomy" id="1526571"/>
    <lineage>
        <taxon>Bacteria</taxon>
        <taxon>Pseudomonadati</taxon>
        <taxon>Pseudomonadota</taxon>
        <taxon>Gammaproteobacteria</taxon>
        <taxon>Alteromonadales</taxon>
        <taxon>Alteromonadaceae</taxon>
        <taxon>Lacimicrobium</taxon>
    </lineage>
</organism>
<keyword evidence="3 5" id="KW-0238">DNA-binding</keyword>
<dbReference type="InterPro" id="IPR044068">
    <property type="entry name" value="CB"/>
</dbReference>
<feature type="domain" description="Tyr recombinase" evidence="6">
    <location>
        <begin position="204"/>
        <end position="408"/>
    </location>
</feature>
<dbReference type="Pfam" id="PF13356">
    <property type="entry name" value="Arm-DNA-bind_3"/>
    <property type="match status" value="1"/>
</dbReference>
<dbReference type="CDD" id="cd00796">
    <property type="entry name" value="INT_Rci_Hp1_C"/>
    <property type="match status" value="1"/>
</dbReference>
<dbReference type="InterPro" id="IPR038488">
    <property type="entry name" value="Integrase_DNA-bd_sf"/>
</dbReference>
<dbReference type="GO" id="GO:0006310">
    <property type="term" value="P:DNA recombination"/>
    <property type="evidence" value="ECO:0007669"/>
    <property type="project" value="UniProtKB-KW"/>
</dbReference>
<dbReference type="Gene3D" id="1.10.443.10">
    <property type="entry name" value="Intergrase catalytic core"/>
    <property type="match status" value="1"/>
</dbReference>
<dbReference type="STRING" id="1526571.AT746_14335"/>
<evidence type="ECO:0000256" key="3">
    <source>
        <dbReference type="ARBA" id="ARBA00023125"/>
    </source>
</evidence>
<sequence length="411" mass="46545">MAKREKITISSIKALTVQDQRVNDTEVPGFHARISPAGKITYYLFYRINGKQVNYKLGIHGEVTPAQARDLAKAKAGEVANGIDVQAAKKQARKQTQLAKLTRLGTFLDEKYLPWLETRNSKTAERTVKTIKAGFPDLLGKQLSAINAWTIEKWRNEKRKTGVKPATINSYVNPLKGAMSRAVEWGLIESHDLNKVKALRTDNKVVRYLDKVEEASLLDTLRKRDARIKAERENGNLFRQQRGYPLLPELRDKHFADHLEPIVLLAMNTGMRRGELFSLRWENVNLVNDYLTVIADNAKSGKSRHIPLNHKAKQALIQWQQDTQGTGYVFEGEPGKPITDIKKGWIKVLTEAEIENFRFHDLRHHFASKLVMAGADLNTVRELLGHGNLEMTLRYAHLAPEHKAAAVNLIG</sequence>
<dbReference type="GO" id="GO:0015074">
    <property type="term" value="P:DNA integration"/>
    <property type="evidence" value="ECO:0007669"/>
    <property type="project" value="UniProtKB-KW"/>
</dbReference>
<keyword evidence="2" id="KW-0229">DNA integration</keyword>
<keyword evidence="9" id="KW-1185">Reference proteome</keyword>
<dbReference type="InterPro" id="IPR010998">
    <property type="entry name" value="Integrase_recombinase_N"/>
</dbReference>
<dbReference type="Gene3D" id="3.30.160.390">
    <property type="entry name" value="Integrase, DNA-binding domain"/>
    <property type="match status" value="1"/>
</dbReference>
<dbReference type="Gene3D" id="1.10.150.130">
    <property type="match status" value="1"/>
</dbReference>
<dbReference type="SUPFAM" id="SSF56349">
    <property type="entry name" value="DNA breaking-rejoining enzymes"/>
    <property type="match status" value="1"/>
</dbReference>
<dbReference type="InterPro" id="IPR050808">
    <property type="entry name" value="Phage_Integrase"/>
</dbReference>
<dbReference type="GO" id="GO:0003677">
    <property type="term" value="F:DNA binding"/>
    <property type="evidence" value="ECO:0007669"/>
    <property type="project" value="UniProtKB-UniRule"/>
</dbReference>
<evidence type="ECO:0000313" key="8">
    <source>
        <dbReference type="EMBL" id="ALS99319.1"/>
    </source>
</evidence>
<evidence type="ECO:0000313" key="9">
    <source>
        <dbReference type="Proteomes" id="UP000068447"/>
    </source>
</evidence>
<dbReference type="InterPro" id="IPR002104">
    <property type="entry name" value="Integrase_catalytic"/>
</dbReference>
<evidence type="ECO:0000256" key="2">
    <source>
        <dbReference type="ARBA" id="ARBA00022908"/>
    </source>
</evidence>
<dbReference type="PROSITE" id="PS51898">
    <property type="entry name" value="TYR_RECOMBINASE"/>
    <property type="match status" value="1"/>
</dbReference>
<comment type="similarity">
    <text evidence="1">Belongs to the 'phage' integrase family.</text>
</comment>
<evidence type="ECO:0000256" key="1">
    <source>
        <dbReference type="ARBA" id="ARBA00008857"/>
    </source>
</evidence>
<reference evidence="8 9" key="1">
    <citation type="submission" date="2015-12" db="EMBL/GenBank/DDBJ databases">
        <title>Complete genome of Lacimicrobium alkaliphilum KCTC 32984.</title>
        <authorList>
            <person name="Kim S.-G."/>
            <person name="Lee Y.-J."/>
        </authorList>
    </citation>
    <scope>NUCLEOTIDE SEQUENCE [LARGE SCALE GENOMIC DNA]</scope>
    <source>
        <strain evidence="8 9">YelD216</strain>
    </source>
</reference>
<dbReference type="InterPro" id="IPR025166">
    <property type="entry name" value="Integrase_DNA_bind_dom"/>
</dbReference>
<evidence type="ECO:0000256" key="4">
    <source>
        <dbReference type="ARBA" id="ARBA00023172"/>
    </source>
</evidence>
<dbReference type="PANTHER" id="PTHR30629:SF2">
    <property type="entry name" value="PROPHAGE INTEGRASE INTS-RELATED"/>
    <property type="match status" value="1"/>
</dbReference>
<dbReference type="InterPro" id="IPR013762">
    <property type="entry name" value="Integrase-like_cat_sf"/>
</dbReference>
<dbReference type="PROSITE" id="PS51900">
    <property type="entry name" value="CB"/>
    <property type="match status" value="1"/>
</dbReference>
<evidence type="ECO:0000256" key="5">
    <source>
        <dbReference type="PROSITE-ProRule" id="PRU01248"/>
    </source>
</evidence>
<feature type="domain" description="Core-binding (CB)" evidence="7">
    <location>
        <begin position="106"/>
        <end position="183"/>
    </location>
</feature>
<dbReference type="Pfam" id="PF00589">
    <property type="entry name" value="Phage_integrase"/>
    <property type="match status" value="1"/>
</dbReference>
<evidence type="ECO:0000259" key="6">
    <source>
        <dbReference type="PROSITE" id="PS51898"/>
    </source>
</evidence>
<dbReference type="AlphaFoldDB" id="A0A0U2ZJX8"/>
<accession>A0A0U2ZJX8</accession>
<dbReference type="OrthoDB" id="9795573at2"/>
<dbReference type="RefSeq" id="WP_062481449.1">
    <property type="nucleotide sequence ID" value="NZ_CP013650.1"/>
</dbReference>
<evidence type="ECO:0000259" key="7">
    <source>
        <dbReference type="PROSITE" id="PS51900"/>
    </source>
</evidence>
<proteinExistence type="inferred from homology"/>
<dbReference type="InterPro" id="IPR011010">
    <property type="entry name" value="DNA_brk_join_enz"/>
</dbReference>
<name>A0A0U2ZJX8_9ALTE</name>
<keyword evidence="4" id="KW-0233">DNA recombination</keyword>
<dbReference type="PANTHER" id="PTHR30629">
    <property type="entry name" value="PROPHAGE INTEGRASE"/>
    <property type="match status" value="1"/>
</dbReference>
<protein>
    <submittedName>
        <fullName evidence="8">Integrase</fullName>
    </submittedName>
</protein>
<gene>
    <name evidence="8" type="ORF">AT746_14335</name>
</gene>
<dbReference type="KEGG" id="lal:AT746_14335"/>